<feature type="active site" description="Proton donor/acceptor" evidence="2">
    <location>
        <position position="84"/>
    </location>
</feature>
<dbReference type="GO" id="GO:0004331">
    <property type="term" value="F:fructose-2,6-bisphosphate 2-phosphatase activity"/>
    <property type="evidence" value="ECO:0007669"/>
    <property type="project" value="TreeGrafter"/>
</dbReference>
<evidence type="ECO:0000313" key="5">
    <source>
        <dbReference type="Proteomes" id="UP000259030"/>
    </source>
</evidence>
<dbReference type="EMBL" id="CP021081">
    <property type="protein sequence ID" value="ASN79682.1"/>
    <property type="molecule type" value="Genomic_DNA"/>
</dbReference>
<feature type="binding site" evidence="3">
    <location>
        <position position="62"/>
    </location>
    <ligand>
        <name>substrate</name>
    </ligand>
</feature>
<organism evidence="4 5">
    <name type="scientific">Deinococcus ficus</name>
    <dbReference type="NCBI Taxonomy" id="317577"/>
    <lineage>
        <taxon>Bacteria</taxon>
        <taxon>Thermotogati</taxon>
        <taxon>Deinococcota</taxon>
        <taxon>Deinococci</taxon>
        <taxon>Deinococcales</taxon>
        <taxon>Deinococcaceae</taxon>
        <taxon>Deinococcus</taxon>
    </lineage>
</organism>
<feature type="binding site" evidence="3">
    <location>
        <begin position="12"/>
        <end position="19"/>
    </location>
    <ligand>
        <name>substrate</name>
    </ligand>
</feature>
<dbReference type="PANTHER" id="PTHR46517:SF1">
    <property type="entry name" value="FRUCTOSE-2,6-BISPHOSPHATASE TIGAR"/>
    <property type="match status" value="1"/>
</dbReference>
<reference evidence="4 5" key="1">
    <citation type="submission" date="2017-05" db="EMBL/GenBank/DDBJ databases">
        <title>The complete genome sequence of Deinococcus ficus isolated from the rhizosphere of the Ficus religiosa L. in Taiwan.</title>
        <authorList>
            <person name="Wu K.-M."/>
            <person name="Liao T.-L."/>
            <person name="Liu Y.-M."/>
            <person name="Young C.-C."/>
            <person name="Tsai S.-F."/>
        </authorList>
    </citation>
    <scope>NUCLEOTIDE SEQUENCE [LARGE SCALE GENOMIC DNA]</scope>
    <source>
        <strain evidence="4 5">CC-FR2-10</strain>
    </source>
</reference>
<proteinExistence type="predicted"/>
<dbReference type="InterPro" id="IPR013078">
    <property type="entry name" value="His_Pase_superF_clade-1"/>
</dbReference>
<dbReference type="RefSeq" id="WP_043778361.1">
    <property type="nucleotide sequence ID" value="NZ_CP021081.1"/>
</dbReference>
<gene>
    <name evidence="4" type="ORF">DFI_00530</name>
</gene>
<dbReference type="KEGG" id="dfc:DFI_00530"/>
<dbReference type="InterPro" id="IPR029033">
    <property type="entry name" value="His_PPase_superfam"/>
</dbReference>
<feature type="active site" description="Tele-phosphohistidine intermediate" evidence="2">
    <location>
        <position position="13"/>
    </location>
</feature>
<dbReference type="GO" id="GO:0043456">
    <property type="term" value="P:regulation of pentose-phosphate shunt"/>
    <property type="evidence" value="ECO:0007669"/>
    <property type="project" value="TreeGrafter"/>
</dbReference>
<dbReference type="Gene3D" id="3.40.50.1240">
    <property type="entry name" value="Phosphoglycerate mutase-like"/>
    <property type="match status" value="1"/>
</dbReference>
<evidence type="ECO:0000256" key="2">
    <source>
        <dbReference type="PIRSR" id="PIRSR613078-1"/>
    </source>
</evidence>
<evidence type="ECO:0000256" key="1">
    <source>
        <dbReference type="ARBA" id="ARBA00022801"/>
    </source>
</evidence>
<dbReference type="PANTHER" id="PTHR46517">
    <property type="entry name" value="FRUCTOSE-2,6-BISPHOSPHATASE TIGAR"/>
    <property type="match status" value="1"/>
</dbReference>
<dbReference type="AlphaFoldDB" id="A0A221SSR4"/>
<dbReference type="SMART" id="SM00855">
    <property type="entry name" value="PGAM"/>
    <property type="match status" value="1"/>
</dbReference>
<name>A0A221SSR4_9DEIO</name>
<keyword evidence="1" id="KW-0378">Hydrolase</keyword>
<dbReference type="Pfam" id="PF00300">
    <property type="entry name" value="His_Phos_1"/>
    <property type="match status" value="1"/>
</dbReference>
<protein>
    <submittedName>
        <fullName evidence="4">Histidine phosphatase family protein</fullName>
    </submittedName>
</protein>
<dbReference type="CDD" id="cd07067">
    <property type="entry name" value="HP_PGM_like"/>
    <property type="match status" value="1"/>
</dbReference>
<dbReference type="Proteomes" id="UP000259030">
    <property type="component" value="Chromosome"/>
</dbReference>
<dbReference type="GO" id="GO:0045820">
    <property type="term" value="P:negative regulation of glycolytic process"/>
    <property type="evidence" value="ECO:0007669"/>
    <property type="project" value="TreeGrafter"/>
</dbReference>
<dbReference type="InterPro" id="IPR051695">
    <property type="entry name" value="Phosphoglycerate_Mutase"/>
</dbReference>
<dbReference type="SUPFAM" id="SSF53254">
    <property type="entry name" value="Phosphoglycerate mutase-like"/>
    <property type="match status" value="1"/>
</dbReference>
<accession>A0A221SSR4</accession>
<evidence type="ECO:0000313" key="4">
    <source>
        <dbReference type="EMBL" id="ASN79682.1"/>
    </source>
</evidence>
<dbReference type="GO" id="GO:0005829">
    <property type="term" value="C:cytosol"/>
    <property type="evidence" value="ECO:0007669"/>
    <property type="project" value="TreeGrafter"/>
</dbReference>
<keyword evidence="5" id="KW-1185">Reference proteome</keyword>
<evidence type="ECO:0000256" key="3">
    <source>
        <dbReference type="PIRSR" id="PIRSR613078-2"/>
    </source>
</evidence>
<sequence>MTGADLHLTLVRHGATAWNDGGRWQGTTDNPLAASGEAQASALAPRFRGQTFELAFSSDLTRAVQTAELVLPGHPLILDPRLREIHFGQFEGLKVPEMQRHPEYPVWQADPWRVGPPGGESLAEVAARLRAWVEDLSGGRVIAFSHSVAIRTLLVDLFGWPLIPQPDYPVPYAFRLGHAGVVDLRRVGGHWTLHV</sequence>
<dbReference type="STRING" id="317577.GCA_000419625_01075"/>